<dbReference type="Pfam" id="PF13565">
    <property type="entry name" value="HTH_32"/>
    <property type="match status" value="1"/>
</dbReference>
<reference evidence="3 4" key="1">
    <citation type="submission" date="2011-04" db="EMBL/GenBank/DDBJ databases">
        <title>The complete genome of Thermodesulfobium narugense DSM 14796.</title>
        <authorList>
            <consortium name="US DOE Joint Genome Institute (JGI-PGF)"/>
            <person name="Lucas S."/>
            <person name="Han J."/>
            <person name="Lapidus A."/>
            <person name="Bruce D."/>
            <person name="Goodwin L."/>
            <person name="Pitluck S."/>
            <person name="Peters L."/>
            <person name="Kyrpides N."/>
            <person name="Mavromatis K."/>
            <person name="Pagani I."/>
            <person name="Ivanova N."/>
            <person name="Ovchinnikova G."/>
            <person name="Zhang X."/>
            <person name="Saunders L."/>
            <person name="Detter J.C."/>
            <person name="Tapia R."/>
            <person name="Han C."/>
            <person name="Land M."/>
            <person name="Hauser L."/>
            <person name="Markowitz V."/>
            <person name="Cheng J.-F."/>
            <person name="Hugenholtz P."/>
            <person name="Woyke T."/>
            <person name="Wu D."/>
            <person name="Spring S."/>
            <person name="Schroeder M."/>
            <person name="Brambilla E."/>
            <person name="Klenk H.-P."/>
            <person name="Eisen J.A."/>
        </authorList>
    </citation>
    <scope>NUCLEOTIDE SEQUENCE [LARGE SCALE GENOMIC DNA]</scope>
    <source>
        <strain evidence="3 4">DSM 14796</strain>
    </source>
</reference>
<dbReference type="Gene3D" id="3.30.420.10">
    <property type="entry name" value="Ribonuclease H-like superfamily/Ribonuclease H"/>
    <property type="match status" value="1"/>
</dbReference>
<proteinExistence type="predicted"/>
<dbReference type="NCBIfam" id="NF033594">
    <property type="entry name" value="transpos_ISNCY_2"/>
    <property type="match status" value="1"/>
</dbReference>
<dbReference type="SUPFAM" id="SSF46689">
    <property type="entry name" value="Homeodomain-like"/>
    <property type="match status" value="1"/>
</dbReference>
<dbReference type="Proteomes" id="UP000011765">
    <property type="component" value="Chromosome"/>
</dbReference>
<dbReference type="AlphaFoldDB" id="M1E7V3"/>
<dbReference type="KEGG" id="tnr:Thena_1830"/>
<dbReference type="GO" id="GO:0015074">
    <property type="term" value="P:DNA integration"/>
    <property type="evidence" value="ECO:0007669"/>
    <property type="project" value="InterPro"/>
</dbReference>
<dbReference type="STRING" id="747365.Thena_1830"/>
<dbReference type="InterPro" id="IPR001584">
    <property type="entry name" value="Integrase_cat-core"/>
</dbReference>
<protein>
    <submittedName>
        <fullName evidence="3">Integrase catalytic region</fullName>
    </submittedName>
</protein>
<dbReference type="InterPro" id="IPR009057">
    <property type="entry name" value="Homeodomain-like_sf"/>
</dbReference>
<dbReference type="eggNOG" id="COG2801">
    <property type="taxonomic scope" value="Bacteria"/>
</dbReference>
<dbReference type="OrthoDB" id="9794201at2"/>
<dbReference type="PANTHER" id="PTHR35004:SF7">
    <property type="entry name" value="INTEGRASE PROTEIN"/>
    <property type="match status" value="1"/>
</dbReference>
<evidence type="ECO:0000259" key="2">
    <source>
        <dbReference type="PROSITE" id="PS50994"/>
    </source>
</evidence>
<sequence length="455" mass="51675">MSVKESRRVFVIEQAIEGNITNRQAAEVLGLSKRQIIRLKERVKTEGVTGLVHKNRGRESKQRIPKETRERIVKLAQDSLHNASCQQIAEILEEFYNIDVSSKTVNRILKKNNIPLSHTHRSSKLKRSRKRLPQEGLLSQIDASPFEWLEDRGPMLSLHGSIDDATSKVQGLHFELHECLFGYLKLIQQVAQNFGIPKSIYSDRHTIFFSPKEDKLSISEELSGQTVPLTQFGRAISELGIRHIPARSPQAKGRIERLWGTLQKRLTIELRMAGISTIEAANEFLPDFIKRFNQRFAVVPDNPKLTYSPCPSLDKLEEILSWHQERKASHGSYISYLGHIYQLVDSNGKVIPLTPKSTVKVLTHLDGSFSALYADKYYLLQELLIPPKEKVKNGSKNTSTKKPYIPAADHPWRHMVINKFKRPNSNSNSSSNSNSNSNDNSSLFDKRGVTKSVSH</sequence>
<evidence type="ECO:0000313" key="3">
    <source>
        <dbReference type="EMBL" id="AEE15436.1"/>
    </source>
</evidence>
<dbReference type="InterPro" id="IPR036397">
    <property type="entry name" value="RNaseH_sf"/>
</dbReference>
<feature type="region of interest" description="Disordered" evidence="1">
    <location>
        <begin position="417"/>
        <end position="455"/>
    </location>
</feature>
<dbReference type="InterPro" id="IPR012337">
    <property type="entry name" value="RNaseH-like_sf"/>
</dbReference>
<dbReference type="SUPFAM" id="SSF53098">
    <property type="entry name" value="Ribonuclease H-like"/>
    <property type="match status" value="1"/>
</dbReference>
<dbReference type="HOGENOM" id="CLU_041517_0_1_9"/>
<dbReference type="InterPro" id="IPR047797">
    <property type="entry name" value="ISNCY_transpos"/>
</dbReference>
<dbReference type="GO" id="GO:0003676">
    <property type="term" value="F:nucleic acid binding"/>
    <property type="evidence" value="ECO:0007669"/>
    <property type="project" value="InterPro"/>
</dbReference>
<name>M1E7V3_9BACT</name>
<accession>M1E7V3</accession>
<keyword evidence="4" id="KW-1185">Reference proteome</keyword>
<organism evidence="3 4">
    <name type="scientific">Thermodesulfobium narugense DSM 14796</name>
    <dbReference type="NCBI Taxonomy" id="747365"/>
    <lineage>
        <taxon>Bacteria</taxon>
        <taxon>Pseudomonadati</taxon>
        <taxon>Thermodesulfobiota</taxon>
        <taxon>Thermodesulfobiia</taxon>
        <taxon>Thermodesulfobiales</taxon>
        <taxon>Thermodesulfobiaceae</taxon>
        <taxon>Thermodesulfobium</taxon>
    </lineage>
</organism>
<dbReference type="EMBL" id="CP002690">
    <property type="protein sequence ID" value="AEE15436.1"/>
    <property type="molecule type" value="Genomic_DNA"/>
</dbReference>
<dbReference type="PROSITE" id="PS50994">
    <property type="entry name" value="INTEGRASE"/>
    <property type="match status" value="1"/>
</dbReference>
<dbReference type="PANTHER" id="PTHR35004">
    <property type="entry name" value="TRANSPOSASE RV3428C-RELATED"/>
    <property type="match status" value="1"/>
</dbReference>
<feature type="compositionally biased region" description="Low complexity" evidence="1">
    <location>
        <begin position="424"/>
        <end position="442"/>
    </location>
</feature>
<gene>
    <name evidence="3" type="ORF">Thena_1830</name>
</gene>
<evidence type="ECO:0000313" key="4">
    <source>
        <dbReference type="Proteomes" id="UP000011765"/>
    </source>
</evidence>
<feature type="domain" description="Integrase catalytic" evidence="2">
    <location>
        <begin position="129"/>
        <end position="317"/>
    </location>
</feature>
<evidence type="ECO:0000256" key="1">
    <source>
        <dbReference type="SAM" id="MobiDB-lite"/>
    </source>
</evidence>